<organism evidence="1 2">
    <name type="scientific">Flavimaribacter sediminis</name>
    <dbReference type="NCBI Taxonomy" id="2865987"/>
    <lineage>
        <taxon>Bacteria</taxon>
        <taxon>Pseudomonadati</taxon>
        <taxon>Pseudomonadota</taxon>
        <taxon>Alphaproteobacteria</taxon>
        <taxon>Hyphomicrobiales</taxon>
        <taxon>Rhizobiaceae</taxon>
        <taxon>Flavimaribacter</taxon>
    </lineage>
</organism>
<keyword evidence="2" id="KW-1185">Reference proteome</keyword>
<evidence type="ECO:0000313" key="1">
    <source>
        <dbReference type="EMBL" id="MBW8639168.1"/>
    </source>
</evidence>
<evidence type="ECO:0000313" key="2">
    <source>
        <dbReference type="Proteomes" id="UP001196509"/>
    </source>
</evidence>
<dbReference type="Proteomes" id="UP001196509">
    <property type="component" value="Unassembled WGS sequence"/>
</dbReference>
<sequence length="99" mass="10871">MFELFVVALLVGGAGYFFLKKNTERGADTVRAYIFMSDIETGLPVEIANRNARGSASSLSEAYIRLAKHHVDSQYQGKQLPFLADAEAAGFDRMGARQP</sequence>
<reference evidence="1" key="1">
    <citation type="submission" date="2021-08" db="EMBL/GenBank/DDBJ databases">
        <title>Hoeflea bacterium WL0058 sp. nov., isolated from the sediment.</title>
        <authorList>
            <person name="Wang L."/>
            <person name="Zhang D."/>
        </authorList>
    </citation>
    <scope>NUCLEOTIDE SEQUENCE</scope>
    <source>
        <strain evidence="1">WL0058</strain>
    </source>
</reference>
<comment type="caution">
    <text evidence="1">The sequence shown here is derived from an EMBL/GenBank/DDBJ whole genome shotgun (WGS) entry which is preliminary data.</text>
</comment>
<accession>A0AAE2ZM76</accession>
<dbReference type="RefSeq" id="WP_220229872.1">
    <property type="nucleotide sequence ID" value="NZ_JAICBX010000003.1"/>
</dbReference>
<dbReference type="EMBL" id="JAICBX010000003">
    <property type="protein sequence ID" value="MBW8639168.1"/>
    <property type="molecule type" value="Genomic_DNA"/>
</dbReference>
<gene>
    <name evidence="1" type="ORF">K1W69_18375</name>
</gene>
<protein>
    <submittedName>
        <fullName evidence="1">Uncharacterized protein</fullName>
    </submittedName>
</protein>
<name>A0AAE2ZM76_9HYPH</name>
<proteinExistence type="predicted"/>
<dbReference type="AlphaFoldDB" id="A0AAE2ZM76"/>